<dbReference type="GO" id="GO:0005667">
    <property type="term" value="C:transcription regulator complex"/>
    <property type="evidence" value="ECO:0007669"/>
    <property type="project" value="TreeGrafter"/>
</dbReference>
<dbReference type="InterPro" id="IPR014890">
    <property type="entry name" value="c-SKI_SMAD4-bd_dom"/>
</dbReference>
<dbReference type="InterPro" id="IPR009061">
    <property type="entry name" value="DNA-bd_dom_put_sf"/>
</dbReference>
<comment type="caution">
    <text evidence="5">The sequence shown here is derived from an EMBL/GenBank/DDBJ whole genome shotgun (WGS) entry which is preliminary data.</text>
</comment>
<dbReference type="SMART" id="SM01046">
    <property type="entry name" value="c-SKI_SMAD_bind"/>
    <property type="match status" value="1"/>
</dbReference>
<evidence type="ECO:0000259" key="4">
    <source>
        <dbReference type="PROSITE" id="PS50217"/>
    </source>
</evidence>
<dbReference type="InterPro" id="IPR010919">
    <property type="entry name" value="SAND-like_dom_sf"/>
</dbReference>
<dbReference type="GO" id="GO:0046332">
    <property type="term" value="F:SMAD binding"/>
    <property type="evidence" value="ECO:0007669"/>
    <property type="project" value="InterPro"/>
</dbReference>
<dbReference type="GO" id="GO:0005634">
    <property type="term" value="C:nucleus"/>
    <property type="evidence" value="ECO:0007669"/>
    <property type="project" value="TreeGrafter"/>
</dbReference>
<keyword evidence="2" id="KW-0175">Coiled coil</keyword>
<dbReference type="Gene3D" id="3.10.390.10">
    <property type="entry name" value="SAND domain-like"/>
    <property type="match status" value="1"/>
</dbReference>
<dbReference type="InterPro" id="IPR037000">
    <property type="entry name" value="Ski_DNA-bd_sf"/>
</dbReference>
<evidence type="ECO:0000313" key="6">
    <source>
        <dbReference type="Proteomes" id="UP000749559"/>
    </source>
</evidence>
<dbReference type="EMBL" id="CAIIXF020000001">
    <property type="protein sequence ID" value="CAH1775542.1"/>
    <property type="molecule type" value="Genomic_DNA"/>
</dbReference>
<feature type="region of interest" description="Disordered" evidence="3">
    <location>
        <begin position="670"/>
        <end position="707"/>
    </location>
</feature>
<evidence type="ECO:0000256" key="3">
    <source>
        <dbReference type="SAM" id="MobiDB-lite"/>
    </source>
</evidence>
<comment type="similarity">
    <text evidence="1">Belongs to the SKI family.</text>
</comment>
<protein>
    <recommendedName>
        <fullName evidence="4">BZIP domain-containing protein</fullName>
    </recommendedName>
</protein>
<evidence type="ECO:0000313" key="5">
    <source>
        <dbReference type="EMBL" id="CAH1775542.1"/>
    </source>
</evidence>
<gene>
    <name evidence="5" type="ORF">OFUS_LOCUS2837</name>
</gene>
<proteinExistence type="inferred from homology"/>
<dbReference type="PANTHER" id="PTHR10005">
    <property type="entry name" value="SKI ONCOGENE-RELATED"/>
    <property type="match status" value="1"/>
</dbReference>
<feature type="compositionally biased region" description="Basic and acidic residues" evidence="3">
    <location>
        <begin position="674"/>
        <end position="690"/>
    </location>
</feature>
<feature type="region of interest" description="Disordered" evidence="3">
    <location>
        <begin position="443"/>
        <end position="470"/>
    </location>
</feature>
<dbReference type="Proteomes" id="UP000749559">
    <property type="component" value="Unassembled WGS sequence"/>
</dbReference>
<feature type="coiled-coil region" evidence="2">
    <location>
        <begin position="498"/>
        <end position="627"/>
    </location>
</feature>
<dbReference type="GO" id="GO:0000978">
    <property type="term" value="F:RNA polymerase II cis-regulatory region sequence-specific DNA binding"/>
    <property type="evidence" value="ECO:0007669"/>
    <property type="project" value="TreeGrafter"/>
</dbReference>
<feature type="compositionally biased region" description="Basic and acidic residues" evidence="3">
    <location>
        <begin position="306"/>
        <end position="318"/>
    </location>
</feature>
<dbReference type="InterPro" id="IPR004827">
    <property type="entry name" value="bZIP"/>
</dbReference>
<dbReference type="PANTHER" id="PTHR10005:SF25">
    <property type="entry name" value="SNO ONCOGENE, ISOFORM B"/>
    <property type="match status" value="1"/>
</dbReference>
<dbReference type="FunFam" id="3.10.390.10:FF:000002">
    <property type="entry name" value="Putative ski oncogene"/>
    <property type="match status" value="1"/>
</dbReference>
<dbReference type="AlphaFoldDB" id="A0A8S4N3A6"/>
<dbReference type="Pfam" id="PF08782">
    <property type="entry name" value="c-SKI_SMAD_bind"/>
    <property type="match status" value="1"/>
</dbReference>
<dbReference type="GO" id="GO:0005737">
    <property type="term" value="C:cytoplasm"/>
    <property type="evidence" value="ECO:0007669"/>
    <property type="project" value="TreeGrafter"/>
</dbReference>
<feature type="region of interest" description="Disordered" evidence="3">
    <location>
        <begin position="295"/>
        <end position="334"/>
    </location>
</feature>
<dbReference type="Pfam" id="PF02437">
    <property type="entry name" value="Ski_Sno_DHD"/>
    <property type="match status" value="1"/>
</dbReference>
<organism evidence="5 6">
    <name type="scientific">Owenia fusiformis</name>
    <name type="common">Polychaete worm</name>
    <dbReference type="NCBI Taxonomy" id="6347"/>
    <lineage>
        <taxon>Eukaryota</taxon>
        <taxon>Metazoa</taxon>
        <taxon>Spiralia</taxon>
        <taxon>Lophotrochozoa</taxon>
        <taxon>Annelida</taxon>
        <taxon>Polychaeta</taxon>
        <taxon>Sedentaria</taxon>
        <taxon>Canalipalpata</taxon>
        <taxon>Sabellida</taxon>
        <taxon>Oweniida</taxon>
        <taxon>Oweniidae</taxon>
        <taxon>Owenia</taxon>
    </lineage>
</organism>
<evidence type="ECO:0000256" key="2">
    <source>
        <dbReference type="SAM" id="Coils"/>
    </source>
</evidence>
<dbReference type="GO" id="GO:0000981">
    <property type="term" value="F:DNA-binding transcription factor activity, RNA polymerase II-specific"/>
    <property type="evidence" value="ECO:0007669"/>
    <property type="project" value="TreeGrafter"/>
</dbReference>
<sequence>MDHLIPAHYNPHLKKVLKSLQSAATGSLSGPSRFVATWGDPSKLSPSEMDRKMMEAAYAKKGETKVDYDPLLVPPPFPIQQMPMFIPMDLSRSDKTETVLEGENIACFVVGGEKRLCLPQILNTVLRDFSLQQINTVCDELHIFCSRCNPSQLEILKCTGILPRSAPSCGLITKTDGERLCHRLLHGTPEKSMDPPTPNSFKVYHECFGKCKGLFMPEVYVSQNAKCIECLDCKGMFTVEKFVCHSHKALENRTCHWGFDSANWRSYLLIAKDQDNRDRLNDVLDCMKDRFDLTNSYKRKQSPSPSREDTKRQRHQDESTSPQQGDPTWPESSHLRHLSAFRPWSPSVLNLLKDGGGLPPPPAHMRETVPRQPVPSFLHTGAPVLLNPERVIPHTDNTQRERHFAPNVSLAPPAAQKIKKEPEFDENTEIKTEVEDEEFIDVSTDSGDDTSVDHSVSSPPETPFGKTPDDPIEAEIELLRQALEGKIGRGEGERNSYLEKYRSLRRKHSQQLRDALEANLVLNQELASLRKSQNEEFRKTKELREKFMSDLDQLRQENEAQVKALEASQEKLSAELERERKQQKSNSDIVKVKARYRAQITELQSQLRQQERETSTLRDELNQLKKELTQFKPVKSPLAPVNLVQKSSLEGHVKQKTSDNDACENVKLSVLATGDKDSKDKDTGENRDLHGSSLLIESVGTASIAPS</sequence>
<accession>A0A8S4N3A6</accession>
<dbReference type="GO" id="GO:0030514">
    <property type="term" value="P:negative regulation of BMP signaling pathway"/>
    <property type="evidence" value="ECO:0007669"/>
    <property type="project" value="TreeGrafter"/>
</dbReference>
<name>A0A8S4N3A6_OWEFU</name>
<dbReference type="InterPro" id="IPR003380">
    <property type="entry name" value="SKI/SNO/DAC"/>
</dbReference>
<reference evidence="5" key="1">
    <citation type="submission" date="2022-03" db="EMBL/GenBank/DDBJ databases">
        <authorList>
            <person name="Martin C."/>
        </authorList>
    </citation>
    <scope>NUCLEOTIDE SEQUENCE</scope>
</reference>
<dbReference type="CDD" id="cd21079">
    <property type="entry name" value="DHD_Ski_Sno"/>
    <property type="match status" value="1"/>
</dbReference>
<dbReference type="SUPFAM" id="SSF46955">
    <property type="entry name" value="Putative DNA-binding domain"/>
    <property type="match status" value="1"/>
</dbReference>
<dbReference type="Gene3D" id="3.10.260.20">
    <property type="entry name" value="Ski"/>
    <property type="match status" value="1"/>
</dbReference>
<dbReference type="SUPFAM" id="SSF63763">
    <property type="entry name" value="SAND domain-like"/>
    <property type="match status" value="1"/>
</dbReference>
<dbReference type="PROSITE" id="PS50217">
    <property type="entry name" value="BZIP"/>
    <property type="match status" value="1"/>
</dbReference>
<dbReference type="OrthoDB" id="3938623at2759"/>
<dbReference type="FunFam" id="3.10.260.20:FF:000002">
    <property type="entry name" value="SKI-like oncogene a"/>
    <property type="match status" value="1"/>
</dbReference>
<dbReference type="InterPro" id="IPR023216">
    <property type="entry name" value="Tscrpt_reg_SKI_SnoN"/>
</dbReference>
<keyword evidence="6" id="KW-1185">Reference proteome</keyword>
<evidence type="ECO:0000256" key="1">
    <source>
        <dbReference type="ARBA" id="ARBA00009513"/>
    </source>
</evidence>
<feature type="domain" description="BZIP" evidence="4">
    <location>
        <begin position="575"/>
        <end position="632"/>
    </location>
</feature>